<organism evidence="1 2">
    <name type="scientific">Leptospira neocaledonica</name>
    <dbReference type="NCBI Taxonomy" id="2023192"/>
    <lineage>
        <taxon>Bacteria</taxon>
        <taxon>Pseudomonadati</taxon>
        <taxon>Spirochaetota</taxon>
        <taxon>Spirochaetia</taxon>
        <taxon>Leptospirales</taxon>
        <taxon>Leptospiraceae</taxon>
        <taxon>Leptospira</taxon>
    </lineage>
</organism>
<comment type="caution">
    <text evidence="1">The sequence shown here is derived from an EMBL/GenBank/DDBJ whole genome shotgun (WGS) entry which is preliminary data.</text>
</comment>
<reference evidence="1 2" key="1">
    <citation type="submission" date="2017-07" db="EMBL/GenBank/DDBJ databases">
        <title>Leptospira spp. isolated from tropical soils.</title>
        <authorList>
            <person name="Thibeaux R."/>
            <person name="Iraola G."/>
            <person name="Ferres I."/>
            <person name="Bierque E."/>
            <person name="Girault D."/>
            <person name="Soupe-Gilbert M.-E."/>
            <person name="Picardeau M."/>
            <person name="Goarant C."/>
        </authorList>
    </citation>
    <scope>NUCLEOTIDE SEQUENCE [LARGE SCALE GENOMIC DNA]</scope>
    <source>
        <strain evidence="1 2">ES4-C-A1</strain>
    </source>
</reference>
<dbReference type="EMBL" id="NPEA01000007">
    <property type="protein sequence ID" value="PJZ76301.1"/>
    <property type="molecule type" value="Genomic_DNA"/>
</dbReference>
<dbReference type="AlphaFoldDB" id="A0A2M9ZWE8"/>
<dbReference type="Pfam" id="PF12305">
    <property type="entry name" value="DUF3630"/>
    <property type="match status" value="1"/>
</dbReference>
<sequence length="106" mass="12436">MDVKWSERIRPSGNTPFKQINVSSESDWHMFDKVATYLEYKIDGVWLKKLDGLDQRYWDFASGRGRITLHLEHYLGIMIFPTDFEAADENSVILLSRAFSELVNYD</sequence>
<accession>A0A2M9ZWE8</accession>
<gene>
    <name evidence="1" type="ORF">CH365_12975</name>
</gene>
<name>A0A2M9ZWE8_9LEPT</name>
<dbReference type="Proteomes" id="UP000231843">
    <property type="component" value="Unassembled WGS sequence"/>
</dbReference>
<proteinExistence type="predicted"/>
<protein>
    <submittedName>
        <fullName evidence="1">Uncharacterized protein</fullName>
    </submittedName>
</protein>
<keyword evidence="2" id="KW-1185">Reference proteome</keyword>
<evidence type="ECO:0000313" key="1">
    <source>
        <dbReference type="EMBL" id="PJZ76301.1"/>
    </source>
</evidence>
<evidence type="ECO:0000313" key="2">
    <source>
        <dbReference type="Proteomes" id="UP000231843"/>
    </source>
</evidence>
<dbReference type="InterPro" id="IPR022080">
    <property type="entry name" value="DUF3630"/>
</dbReference>